<accession>A0A2T8HNK7</accession>
<proteinExistence type="predicted"/>
<gene>
    <name evidence="1" type="ORF">DC487_05200</name>
</gene>
<dbReference type="OrthoDB" id="1452435at2"/>
<dbReference type="Pfam" id="PF05133">
    <property type="entry name" value="SPP1_portal"/>
    <property type="match status" value="1"/>
</dbReference>
<name>A0A2T8HNK7_9SPHI</name>
<comment type="caution">
    <text evidence="1">The sequence shown here is derived from an EMBL/GenBank/DDBJ whole genome shotgun (WGS) entry which is preliminary data.</text>
</comment>
<keyword evidence="2" id="KW-1185">Reference proteome</keyword>
<dbReference type="InterPro" id="IPR021145">
    <property type="entry name" value="Portal_protein_SPP1_Gp6-like"/>
</dbReference>
<dbReference type="Proteomes" id="UP000245627">
    <property type="component" value="Unassembled WGS sequence"/>
</dbReference>
<sequence>MKETKKTQEQITPTLIEEMGKKAAPTYEVKPEISPDDHAIHDEQKRKKKAIVKKVLGADGKPVMMADGVTPATQTTYIDPARLSLSLQDIIVTRRVAFMNLGKVKLFAEPDNTGEERAFSLLQRLRENNKVAFKESEIANIMNRELQAAKLWYSVDTIDATHWGGYSAVKKNFKVQVLAPSKGDTLLPVFDNHGDLIYFGRGYEIDAQAGGENGGASAGGSEQKTKCLDVYTIEKLYRFQQGAAAGSGSGTGEGWALIDTVELPYGKIPVIYYSRERPIWANVQPLIERLETVISNFADTNDYHASPTLVFKGATGAQAQEKGESGKAVLLTGEHADAKYVTWDQSVDAVKLEIDTLVNFIYSLTQTPNISFEEMKALGNLSGVAFDRVFIDAHLASRREIEGGYGELIQRGINLEKALLASMDTSVSGAMQSLSVTFEAPHFQLEDLDADVTLAIKAKDGGLISVETAMGISGLVTNVQDEMDRMKGEVPAEVKE</sequence>
<dbReference type="EMBL" id="QDKG01000001">
    <property type="protein sequence ID" value="PVH26993.1"/>
    <property type="molecule type" value="Genomic_DNA"/>
</dbReference>
<evidence type="ECO:0008006" key="3">
    <source>
        <dbReference type="Google" id="ProtNLM"/>
    </source>
</evidence>
<dbReference type="RefSeq" id="WP_116774848.1">
    <property type="nucleotide sequence ID" value="NZ_QDKG01000001.1"/>
</dbReference>
<organism evidence="1 2">
    <name type="scientific">Sphingobacterium corticibacter</name>
    <dbReference type="NCBI Taxonomy" id="2171749"/>
    <lineage>
        <taxon>Bacteria</taxon>
        <taxon>Pseudomonadati</taxon>
        <taxon>Bacteroidota</taxon>
        <taxon>Sphingobacteriia</taxon>
        <taxon>Sphingobacteriales</taxon>
        <taxon>Sphingobacteriaceae</taxon>
        <taxon>Sphingobacterium</taxon>
    </lineage>
</organism>
<protein>
    <recommendedName>
        <fullName evidence="3">Phage portal protein</fullName>
    </recommendedName>
</protein>
<reference evidence="1 2" key="1">
    <citation type="submission" date="2018-04" db="EMBL/GenBank/DDBJ databases">
        <title>Sphingobacterium cortibacter sp. nov.</title>
        <authorList>
            <person name="Li Y."/>
        </authorList>
    </citation>
    <scope>NUCLEOTIDE SEQUENCE [LARGE SCALE GENOMIC DNA]</scope>
    <source>
        <strain evidence="1 2">2c-3</strain>
    </source>
</reference>
<evidence type="ECO:0000313" key="2">
    <source>
        <dbReference type="Proteomes" id="UP000245627"/>
    </source>
</evidence>
<evidence type="ECO:0000313" key="1">
    <source>
        <dbReference type="EMBL" id="PVH26993.1"/>
    </source>
</evidence>
<dbReference type="AlphaFoldDB" id="A0A2T8HNK7"/>